<dbReference type="InterPro" id="IPR011011">
    <property type="entry name" value="Znf_FYVE_PHD"/>
</dbReference>
<dbReference type="SUPFAM" id="SSF57903">
    <property type="entry name" value="FYVE/PHD zinc finger"/>
    <property type="match status" value="1"/>
</dbReference>
<dbReference type="Proteomes" id="UP000838756">
    <property type="component" value="Unassembled WGS sequence"/>
</dbReference>
<keyword evidence="1" id="KW-0812">Transmembrane</keyword>
<evidence type="ECO:0000256" key="1">
    <source>
        <dbReference type="SAM" id="Phobius"/>
    </source>
</evidence>
<keyword evidence="3" id="KW-1185">Reference proteome</keyword>
<dbReference type="EMBL" id="CAKXAJ010007644">
    <property type="protein sequence ID" value="CAH2210513.1"/>
    <property type="molecule type" value="Genomic_DNA"/>
</dbReference>
<evidence type="ECO:0000313" key="2">
    <source>
        <dbReference type="EMBL" id="CAH2210513.1"/>
    </source>
</evidence>
<keyword evidence="1" id="KW-0472">Membrane</keyword>
<dbReference type="AlphaFoldDB" id="A0A8S4QKJ8"/>
<gene>
    <name evidence="2" type="primary">jg27285</name>
    <name evidence="2" type="ORF">PAEG_LOCUS2418</name>
</gene>
<evidence type="ECO:0000313" key="3">
    <source>
        <dbReference type="Proteomes" id="UP000838756"/>
    </source>
</evidence>
<name>A0A8S4QKJ8_9NEOP</name>
<reference evidence="2" key="1">
    <citation type="submission" date="2022-03" db="EMBL/GenBank/DDBJ databases">
        <authorList>
            <person name="Lindestad O."/>
        </authorList>
    </citation>
    <scope>NUCLEOTIDE SEQUENCE</scope>
</reference>
<comment type="caution">
    <text evidence="2">The sequence shown here is derived from an EMBL/GenBank/DDBJ whole genome shotgun (WGS) entry which is preliminary data.</text>
</comment>
<proteinExistence type="predicted"/>
<feature type="transmembrane region" description="Helical" evidence="1">
    <location>
        <begin position="59"/>
        <end position="80"/>
    </location>
</feature>
<sequence>MAEASKTQKDNIFYECCSRHAMATEVLKCSECKKKYHFACVKTSNCQNYKDLTLLNSGVPILFACVLVLTTLILLFVFRLDLSLKVTVSMISTGISPIEINEKMSLSDSDTYHYTI</sequence>
<dbReference type="InterPro" id="IPR013083">
    <property type="entry name" value="Znf_RING/FYVE/PHD"/>
</dbReference>
<protein>
    <submittedName>
        <fullName evidence="2">Jg27285 protein</fullName>
    </submittedName>
</protein>
<accession>A0A8S4QKJ8</accession>
<organism evidence="2 3">
    <name type="scientific">Pararge aegeria aegeria</name>
    <dbReference type="NCBI Taxonomy" id="348720"/>
    <lineage>
        <taxon>Eukaryota</taxon>
        <taxon>Metazoa</taxon>
        <taxon>Ecdysozoa</taxon>
        <taxon>Arthropoda</taxon>
        <taxon>Hexapoda</taxon>
        <taxon>Insecta</taxon>
        <taxon>Pterygota</taxon>
        <taxon>Neoptera</taxon>
        <taxon>Endopterygota</taxon>
        <taxon>Lepidoptera</taxon>
        <taxon>Glossata</taxon>
        <taxon>Ditrysia</taxon>
        <taxon>Papilionoidea</taxon>
        <taxon>Nymphalidae</taxon>
        <taxon>Satyrinae</taxon>
        <taxon>Satyrini</taxon>
        <taxon>Parargina</taxon>
        <taxon>Pararge</taxon>
    </lineage>
</organism>
<dbReference type="Gene3D" id="3.30.40.10">
    <property type="entry name" value="Zinc/RING finger domain, C3HC4 (zinc finger)"/>
    <property type="match status" value="1"/>
</dbReference>
<keyword evidence="1" id="KW-1133">Transmembrane helix</keyword>